<protein>
    <submittedName>
        <fullName evidence="8">GtrA-like protein</fullName>
    </submittedName>
</protein>
<evidence type="ECO:0000313" key="9">
    <source>
        <dbReference type="Proteomes" id="UP000050909"/>
    </source>
</evidence>
<dbReference type="AlphaFoldDB" id="A0A0R1GWW9"/>
<dbReference type="InterPro" id="IPR007267">
    <property type="entry name" value="GtrA_DPMS_TM"/>
</dbReference>
<comment type="similarity">
    <text evidence="2">Belongs to the GtrA family.</text>
</comment>
<feature type="domain" description="GtrA/DPMS transmembrane" evidence="7">
    <location>
        <begin position="31"/>
        <end position="148"/>
    </location>
</feature>
<keyword evidence="5 6" id="KW-0472">Membrane</keyword>
<comment type="subcellular location">
    <subcellularLocation>
        <location evidence="1">Membrane</location>
        <topology evidence="1">Multi-pass membrane protein</topology>
    </subcellularLocation>
</comment>
<dbReference type="EMBL" id="AZCV01000001">
    <property type="protein sequence ID" value="KRK38861.1"/>
    <property type="molecule type" value="Genomic_DNA"/>
</dbReference>
<feature type="transmembrane region" description="Helical" evidence="6">
    <location>
        <begin position="102"/>
        <end position="123"/>
    </location>
</feature>
<dbReference type="GO" id="GO:0005886">
    <property type="term" value="C:plasma membrane"/>
    <property type="evidence" value="ECO:0007669"/>
    <property type="project" value="TreeGrafter"/>
</dbReference>
<dbReference type="Pfam" id="PF04138">
    <property type="entry name" value="GtrA_DPMS_TM"/>
    <property type="match status" value="1"/>
</dbReference>
<keyword evidence="4 6" id="KW-1133">Transmembrane helix</keyword>
<evidence type="ECO:0000259" key="7">
    <source>
        <dbReference type="Pfam" id="PF04138"/>
    </source>
</evidence>
<dbReference type="InterPro" id="IPR051401">
    <property type="entry name" value="GtrA_CellWall_Glycosyl"/>
</dbReference>
<evidence type="ECO:0000256" key="6">
    <source>
        <dbReference type="SAM" id="Phobius"/>
    </source>
</evidence>
<keyword evidence="3 6" id="KW-0812">Transmembrane</keyword>
<organism evidence="8 9">
    <name type="scientific">Amylolactobacillus amylotrophicus DSM 20534</name>
    <dbReference type="NCBI Taxonomy" id="1423722"/>
    <lineage>
        <taxon>Bacteria</taxon>
        <taxon>Bacillati</taxon>
        <taxon>Bacillota</taxon>
        <taxon>Bacilli</taxon>
        <taxon>Lactobacillales</taxon>
        <taxon>Lactobacillaceae</taxon>
        <taxon>Amylolactobacillus</taxon>
    </lineage>
</organism>
<dbReference type="GO" id="GO:0000271">
    <property type="term" value="P:polysaccharide biosynthetic process"/>
    <property type="evidence" value="ECO:0007669"/>
    <property type="project" value="InterPro"/>
</dbReference>
<comment type="caution">
    <text evidence="8">The sequence shown here is derived from an EMBL/GenBank/DDBJ whole genome shotgun (WGS) entry which is preliminary data.</text>
</comment>
<keyword evidence="9" id="KW-1185">Reference proteome</keyword>
<dbReference type="Proteomes" id="UP000050909">
    <property type="component" value="Unassembled WGS sequence"/>
</dbReference>
<sequence length="172" mass="19639">MKKHNSDQNKSPALQIAGGRLLRRHHDFFAYVIFGFIASLINIVTFLTLHNGFALNLITANTIAFFVSNLISFIMNKKAVFISEKDAKASNGSLARQIGLFFLYRILSLIPDNLVMLIGLSWLQFNSVFVKALDQVIVGIFNYITTKSVFKQETSRLRKLVLEARDKRRERE</sequence>
<evidence type="ECO:0000256" key="2">
    <source>
        <dbReference type="ARBA" id="ARBA00009399"/>
    </source>
</evidence>
<gene>
    <name evidence="8" type="ORF">FC62_GL000553</name>
</gene>
<accession>A0A0R1GWW9</accession>
<evidence type="ECO:0000256" key="3">
    <source>
        <dbReference type="ARBA" id="ARBA00022692"/>
    </source>
</evidence>
<dbReference type="PANTHER" id="PTHR38459:SF5">
    <property type="entry name" value="CELL WALL TEICHOIC ACID GLYCOSYLATION PROTEIN GTCA"/>
    <property type="match status" value="1"/>
</dbReference>
<proteinExistence type="inferred from homology"/>
<evidence type="ECO:0000256" key="5">
    <source>
        <dbReference type="ARBA" id="ARBA00023136"/>
    </source>
</evidence>
<dbReference type="PANTHER" id="PTHR38459">
    <property type="entry name" value="PROPHAGE BACTOPRENOL-LINKED GLUCOSE TRANSLOCASE HOMOLOG"/>
    <property type="match status" value="1"/>
</dbReference>
<feature type="transmembrane region" description="Helical" evidence="6">
    <location>
        <begin position="53"/>
        <end position="75"/>
    </location>
</feature>
<evidence type="ECO:0000256" key="1">
    <source>
        <dbReference type="ARBA" id="ARBA00004141"/>
    </source>
</evidence>
<dbReference type="RefSeq" id="WP_056946386.1">
    <property type="nucleotide sequence ID" value="NZ_AZCV01000001.1"/>
</dbReference>
<feature type="transmembrane region" description="Helical" evidence="6">
    <location>
        <begin position="28"/>
        <end position="47"/>
    </location>
</feature>
<name>A0A0R1GWW9_9LACO</name>
<evidence type="ECO:0000313" key="8">
    <source>
        <dbReference type="EMBL" id="KRK38861.1"/>
    </source>
</evidence>
<evidence type="ECO:0000256" key="4">
    <source>
        <dbReference type="ARBA" id="ARBA00022989"/>
    </source>
</evidence>
<reference evidence="8 9" key="1">
    <citation type="journal article" date="2015" name="Genome Announc.">
        <title>Expanding the biotechnology potential of lactobacilli through comparative genomics of 213 strains and associated genera.</title>
        <authorList>
            <person name="Sun Z."/>
            <person name="Harris H.M."/>
            <person name="McCann A."/>
            <person name="Guo C."/>
            <person name="Argimon S."/>
            <person name="Zhang W."/>
            <person name="Yang X."/>
            <person name="Jeffery I.B."/>
            <person name="Cooney J.C."/>
            <person name="Kagawa T.F."/>
            <person name="Liu W."/>
            <person name="Song Y."/>
            <person name="Salvetti E."/>
            <person name="Wrobel A."/>
            <person name="Rasinkangas P."/>
            <person name="Parkhill J."/>
            <person name="Rea M.C."/>
            <person name="O'Sullivan O."/>
            <person name="Ritari J."/>
            <person name="Douillard F.P."/>
            <person name="Paul Ross R."/>
            <person name="Yang R."/>
            <person name="Briner A.E."/>
            <person name="Felis G.E."/>
            <person name="de Vos W.M."/>
            <person name="Barrangou R."/>
            <person name="Klaenhammer T.R."/>
            <person name="Caufield P.W."/>
            <person name="Cui Y."/>
            <person name="Zhang H."/>
            <person name="O'Toole P.W."/>
        </authorList>
    </citation>
    <scope>NUCLEOTIDE SEQUENCE [LARGE SCALE GENOMIC DNA]</scope>
    <source>
        <strain evidence="8 9">DSM 20534</strain>
    </source>
</reference>
<dbReference type="PATRIC" id="fig|1423722.3.peg.563"/>